<dbReference type="AlphaFoldDB" id="A0A328DE20"/>
<gene>
    <name evidence="2" type="ORF">DM860_014285</name>
</gene>
<reference evidence="2 3" key="1">
    <citation type="submission" date="2018-06" db="EMBL/GenBank/DDBJ databases">
        <title>The Genome of Cuscuta australis (Dodder) Provides Insight into the Evolution of Plant Parasitism.</title>
        <authorList>
            <person name="Liu H."/>
        </authorList>
    </citation>
    <scope>NUCLEOTIDE SEQUENCE [LARGE SCALE GENOMIC DNA]</scope>
    <source>
        <strain evidence="3">cv. Yunnan</strain>
        <tissue evidence="2">Vines</tissue>
    </source>
</reference>
<evidence type="ECO:0000313" key="2">
    <source>
        <dbReference type="EMBL" id="RAL43784.1"/>
    </source>
</evidence>
<evidence type="ECO:0000313" key="3">
    <source>
        <dbReference type="Proteomes" id="UP000249390"/>
    </source>
</evidence>
<accession>A0A328DE20</accession>
<dbReference type="EMBL" id="NQVE01000152">
    <property type="protein sequence ID" value="RAL43784.1"/>
    <property type="molecule type" value="Genomic_DNA"/>
</dbReference>
<feature type="compositionally biased region" description="Basic and acidic residues" evidence="1">
    <location>
        <begin position="1"/>
        <end position="22"/>
    </location>
</feature>
<evidence type="ECO:0000256" key="1">
    <source>
        <dbReference type="SAM" id="MobiDB-lite"/>
    </source>
</evidence>
<protein>
    <submittedName>
        <fullName evidence="2">Uncharacterized protein</fullName>
    </submittedName>
</protein>
<name>A0A328DE20_9ASTE</name>
<proteinExistence type="predicted"/>
<dbReference type="Proteomes" id="UP000249390">
    <property type="component" value="Unassembled WGS sequence"/>
</dbReference>
<keyword evidence="3" id="KW-1185">Reference proteome</keyword>
<feature type="region of interest" description="Disordered" evidence="1">
    <location>
        <begin position="1"/>
        <end position="23"/>
    </location>
</feature>
<comment type="caution">
    <text evidence="2">The sequence shown here is derived from an EMBL/GenBank/DDBJ whole genome shotgun (WGS) entry which is preliminary data.</text>
</comment>
<sequence length="230" mass="26075">MALEGSDREKGVGFDEKDDTWSPKKMPKKAIRVIRPDDEFVERDFRMNPVVINIFSGPPDPLDISGATTITVDNEYIKQMGAYPSLVRIFQEQCLDRRTLQMFDHPGYTSGCSCSGLFHWDKPPADKLLFKNNSEFAMKSCCKLCKKDLRLVSVDKLSLIPSFHQFNYLTFTVIDELSNEHITFQAVILEMVAEDQFLLGLLRDVSHDQVVAVIQIEEGCGERAVSSSEN</sequence>
<organism evidence="2 3">
    <name type="scientific">Cuscuta australis</name>
    <dbReference type="NCBI Taxonomy" id="267555"/>
    <lineage>
        <taxon>Eukaryota</taxon>
        <taxon>Viridiplantae</taxon>
        <taxon>Streptophyta</taxon>
        <taxon>Embryophyta</taxon>
        <taxon>Tracheophyta</taxon>
        <taxon>Spermatophyta</taxon>
        <taxon>Magnoliopsida</taxon>
        <taxon>eudicotyledons</taxon>
        <taxon>Gunneridae</taxon>
        <taxon>Pentapetalae</taxon>
        <taxon>asterids</taxon>
        <taxon>lamiids</taxon>
        <taxon>Solanales</taxon>
        <taxon>Convolvulaceae</taxon>
        <taxon>Cuscuteae</taxon>
        <taxon>Cuscuta</taxon>
        <taxon>Cuscuta subgen. Grammica</taxon>
        <taxon>Cuscuta sect. Cleistogrammica</taxon>
    </lineage>
</organism>